<evidence type="ECO:0000313" key="3">
    <source>
        <dbReference type="Proteomes" id="UP001454036"/>
    </source>
</evidence>
<protein>
    <submittedName>
        <fullName evidence="2">Uncharacterized protein</fullName>
    </submittedName>
</protein>
<sequence length="188" mass="21277">MGEVTKASASLALEDGNSVRHHRVSRLKEQLFRVRSKVEELEKELQGLRLLADAASHFTWERALLAQDLKKAEEERDTVHEAARFACKEREGLRRACCQDNPLRCLRAGVAVLSDFVMHYQESIPSLPSLAEEYRRRYPARWLDNTIPLPPCLYDPSGPVGALSSFLSNHLSLVPDHFIDHNFPTSTG</sequence>
<organism evidence="2 3">
    <name type="scientific">Lithospermum erythrorhizon</name>
    <name type="common">Purple gromwell</name>
    <name type="synonym">Lithospermum officinale var. erythrorhizon</name>
    <dbReference type="NCBI Taxonomy" id="34254"/>
    <lineage>
        <taxon>Eukaryota</taxon>
        <taxon>Viridiplantae</taxon>
        <taxon>Streptophyta</taxon>
        <taxon>Embryophyta</taxon>
        <taxon>Tracheophyta</taxon>
        <taxon>Spermatophyta</taxon>
        <taxon>Magnoliopsida</taxon>
        <taxon>eudicotyledons</taxon>
        <taxon>Gunneridae</taxon>
        <taxon>Pentapetalae</taxon>
        <taxon>asterids</taxon>
        <taxon>lamiids</taxon>
        <taxon>Boraginales</taxon>
        <taxon>Boraginaceae</taxon>
        <taxon>Boraginoideae</taxon>
        <taxon>Lithospermeae</taxon>
        <taxon>Lithospermum</taxon>
    </lineage>
</organism>
<feature type="coiled-coil region" evidence="1">
    <location>
        <begin position="24"/>
        <end position="82"/>
    </location>
</feature>
<dbReference type="Proteomes" id="UP001454036">
    <property type="component" value="Unassembled WGS sequence"/>
</dbReference>
<dbReference type="EMBL" id="BAABME010009205">
    <property type="protein sequence ID" value="GAA0174742.1"/>
    <property type="molecule type" value="Genomic_DNA"/>
</dbReference>
<dbReference type="AlphaFoldDB" id="A0AAV3REC3"/>
<accession>A0AAV3REC3</accession>
<reference evidence="2 3" key="1">
    <citation type="submission" date="2024-01" db="EMBL/GenBank/DDBJ databases">
        <title>The complete chloroplast genome sequence of Lithospermum erythrorhizon: insights into the phylogenetic relationship among Boraginaceae species and the maternal lineages of purple gromwells.</title>
        <authorList>
            <person name="Okada T."/>
            <person name="Watanabe K."/>
        </authorList>
    </citation>
    <scope>NUCLEOTIDE SEQUENCE [LARGE SCALE GENOMIC DNA]</scope>
</reference>
<comment type="caution">
    <text evidence="2">The sequence shown here is derived from an EMBL/GenBank/DDBJ whole genome shotgun (WGS) entry which is preliminary data.</text>
</comment>
<name>A0AAV3REC3_LITER</name>
<evidence type="ECO:0000313" key="2">
    <source>
        <dbReference type="EMBL" id="GAA0174742.1"/>
    </source>
</evidence>
<gene>
    <name evidence="2" type="ORF">LIER_28073</name>
</gene>
<evidence type="ECO:0000256" key="1">
    <source>
        <dbReference type="SAM" id="Coils"/>
    </source>
</evidence>
<keyword evidence="3" id="KW-1185">Reference proteome</keyword>
<proteinExistence type="predicted"/>
<keyword evidence="1" id="KW-0175">Coiled coil</keyword>